<feature type="region of interest" description="Disordered" evidence="1">
    <location>
        <begin position="13"/>
        <end position="103"/>
    </location>
</feature>
<protein>
    <submittedName>
        <fullName evidence="2">Remorin</fullName>
    </submittedName>
</protein>
<comment type="caution">
    <text evidence="2">The sequence shown here is derived from an EMBL/GenBank/DDBJ whole genome shotgun (WGS) entry which is preliminary data.</text>
</comment>
<keyword evidence="3" id="KW-1185">Reference proteome</keyword>
<reference evidence="2 3" key="1">
    <citation type="journal article" date="2018" name="Front. Plant Sci.">
        <title>Red Clover (Trifolium pratense) and Zigzag Clover (T. medium) - A Picture of Genomic Similarities and Differences.</title>
        <authorList>
            <person name="Dluhosova J."/>
            <person name="Istvanek J."/>
            <person name="Nedelnik J."/>
            <person name="Repkova J."/>
        </authorList>
    </citation>
    <scope>NUCLEOTIDE SEQUENCE [LARGE SCALE GENOMIC DNA]</scope>
    <source>
        <strain evidence="3">cv. 10/8</strain>
        <tissue evidence="2">Leaf</tissue>
    </source>
</reference>
<evidence type="ECO:0000256" key="1">
    <source>
        <dbReference type="SAM" id="MobiDB-lite"/>
    </source>
</evidence>
<feature type="compositionally biased region" description="Basic and acidic residues" evidence="1">
    <location>
        <begin position="92"/>
        <end position="103"/>
    </location>
</feature>
<accession>A0A392PRJ6</accession>
<feature type="non-terminal residue" evidence="2">
    <location>
        <position position="1"/>
    </location>
</feature>
<proteinExistence type="predicted"/>
<name>A0A392PRJ6_9FABA</name>
<dbReference type="Proteomes" id="UP000265520">
    <property type="component" value="Unassembled WGS sequence"/>
</dbReference>
<feature type="non-terminal residue" evidence="2">
    <location>
        <position position="103"/>
    </location>
</feature>
<dbReference type="AlphaFoldDB" id="A0A392PRJ6"/>
<feature type="compositionally biased region" description="Basic and acidic residues" evidence="1">
    <location>
        <begin position="27"/>
        <end position="52"/>
    </location>
</feature>
<dbReference type="EMBL" id="LXQA010091733">
    <property type="protein sequence ID" value="MCI14277.1"/>
    <property type="molecule type" value="Genomic_DNA"/>
</dbReference>
<organism evidence="2 3">
    <name type="scientific">Trifolium medium</name>
    <dbReference type="NCBI Taxonomy" id="97028"/>
    <lineage>
        <taxon>Eukaryota</taxon>
        <taxon>Viridiplantae</taxon>
        <taxon>Streptophyta</taxon>
        <taxon>Embryophyta</taxon>
        <taxon>Tracheophyta</taxon>
        <taxon>Spermatophyta</taxon>
        <taxon>Magnoliopsida</taxon>
        <taxon>eudicotyledons</taxon>
        <taxon>Gunneridae</taxon>
        <taxon>Pentapetalae</taxon>
        <taxon>rosids</taxon>
        <taxon>fabids</taxon>
        <taxon>Fabales</taxon>
        <taxon>Fabaceae</taxon>
        <taxon>Papilionoideae</taxon>
        <taxon>50 kb inversion clade</taxon>
        <taxon>NPAAA clade</taxon>
        <taxon>Hologalegina</taxon>
        <taxon>IRL clade</taxon>
        <taxon>Trifolieae</taxon>
        <taxon>Trifolium</taxon>
    </lineage>
</organism>
<evidence type="ECO:0000313" key="3">
    <source>
        <dbReference type="Proteomes" id="UP000265520"/>
    </source>
</evidence>
<feature type="compositionally biased region" description="Polar residues" evidence="1">
    <location>
        <begin position="82"/>
        <end position="91"/>
    </location>
</feature>
<sequence>TNLNIFIPVTSPSLEVSSIKPSSDAELDQRQNDRSSYEPKERMHRENGDTGRVKTQHFHKVDTGSSSTIYPVRTTEDDNLDYDSQASSSSFEFDKGERPVNNH</sequence>
<evidence type="ECO:0000313" key="2">
    <source>
        <dbReference type="EMBL" id="MCI14277.1"/>
    </source>
</evidence>